<evidence type="ECO:0000256" key="4">
    <source>
        <dbReference type="ARBA" id="ARBA00022840"/>
    </source>
</evidence>
<dbReference type="InterPro" id="IPR017871">
    <property type="entry name" value="ABC_transporter-like_CS"/>
</dbReference>
<dbReference type="RefSeq" id="WP_071611423.1">
    <property type="nucleotide sequence ID" value="NZ_CP015756.1"/>
</dbReference>
<evidence type="ECO:0000313" key="7">
    <source>
        <dbReference type="Proteomes" id="UP000182569"/>
    </source>
</evidence>
<dbReference type="GO" id="GO:0005524">
    <property type="term" value="F:ATP binding"/>
    <property type="evidence" value="ECO:0007669"/>
    <property type="project" value="UniProtKB-KW"/>
</dbReference>
<dbReference type="Proteomes" id="UP000182569">
    <property type="component" value="Chromosome"/>
</dbReference>
<dbReference type="SMART" id="SM00382">
    <property type="entry name" value="AAA"/>
    <property type="match status" value="1"/>
</dbReference>
<keyword evidence="7" id="KW-1185">Reference proteome</keyword>
<dbReference type="Gene3D" id="3.40.50.300">
    <property type="entry name" value="P-loop containing nucleotide triphosphate hydrolases"/>
    <property type="match status" value="1"/>
</dbReference>
<dbReference type="PANTHER" id="PTHR43335">
    <property type="entry name" value="ABC TRANSPORTER, ATP-BINDING PROTEIN"/>
    <property type="match status" value="1"/>
</dbReference>
<reference evidence="7" key="1">
    <citation type="journal article" date="2016" name="Front. Microbiol.">
        <title>Complete Genome Sequence of Clostridium estertheticum DSM 8809, a Microbe Identified in Spoiled Vacuum Packed Beef.</title>
        <authorList>
            <person name="Yu Z."/>
            <person name="Gunn L."/>
            <person name="Brennan E."/>
            <person name="Reid R."/>
            <person name="Wall P.G."/>
            <person name="Gaora O.P."/>
            <person name="Hurley D."/>
            <person name="Bolton D."/>
            <person name="Fanning S."/>
        </authorList>
    </citation>
    <scope>NUCLEOTIDE SEQUENCE [LARGE SCALE GENOMIC DNA]</scope>
    <source>
        <strain evidence="7">DSM 8809</strain>
    </source>
</reference>
<dbReference type="CDD" id="cd03268">
    <property type="entry name" value="ABC_BcrA_bacitracin_resist"/>
    <property type="match status" value="1"/>
</dbReference>
<proteinExistence type="inferred from homology"/>
<dbReference type="PROSITE" id="PS00211">
    <property type="entry name" value="ABC_TRANSPORTER_1"/>
    <property type="match status" value="1"/>
</dbReference>
<dbReference type="InterPro" id="IPR027417">
    <property type="entry name" value="P-loop_NTPase"/>
</dbReference>
<dbReference type="OrthoDB" id="9809205at2"/>
<organism evidence="6 7">
    <name type="scientific">Clostridium estertheticum subsp. estertheticum</name>
    <dbReference type="NCBI Taxonomy" id="1552"/>
    <lineage>
        <taxon>Bacteria</taxon>
        <taxon>Bacillati</taxon>
        <taxon>Bacillota</taxon>
        <taxon>Clostridia</taxon>
        <taxon>Eubacteriales</taxon>
        <taxon>Clostridiaceae</taxon>
        <taxon>Clostridium</taxon>
    </lineage>
</organism>
<dbReference type="STRING" id="1552.A7L45_03120"/>
<gene>
    <name evidence="6" type="ORF">A7L45_03120</name>
</gene>
<evidence type="ECO:0000256" key="1">
    <source>
        <dbReference type="ARBA" id="ARBA00005417"/>
    </source>
</evidence>
<evidence type="ECO:0000259" key="5">
    <source>
        <dbReference type="PROSITE" id="PS50893"/>
    </source>
</evidence>
<evidence type="ECO:0000256" key="2">
    <source>
        <dbReference type="ARBA" id="ARBA00022448"/>
    </source>
</evidence>
<dbReference type="AlphaFoldDB" id="A0A1J0GCR6"/>
<keyword evidence="2" id="KW-0813">Transport</keyword>
<comment type="similarity">
    <text evidence="1">Belongs to the ABC transporter superfamily.</text>
</comment>
<dbReference type="GO" id="GO:0016887">
    <property type="term" value="F:ATP hydrolysis activity"/>
    <property type="evidence" value="ECO:0007669"/>
    <property type="project" value="InterPro"/>
</dbReference>
<evidence type="ECO:0000256" key="3">
    <source>
        <dbReference type="ARBA" id="ARBA00022741"/>
    </source>
</evidence>
<dbReference type="PANTHER" id="PTHR43335:SF8">
    <property type="entry name" value="ABC TRANSPORTER, ATP-BINDING PROTEIN"/>
    <property type="match status" value="1"/>
</dbReference>
<keyword evidence="4 6" id="KW-0067">ATP-binding</keyword>
<name>A0A1J0GCR6_9CLOT</name>
<dbReference type="InterPro" id="IPR003439">
    <property type="entry name" value="ABC_transporter-like_ATP-bd"/>
</dbReference>
<dbReference type="PROSITE" id="PS50893">
    <property type="entry name" value="ABC_TRANSPORTER_2"/>
    <property type="match status" value="1"/>
</dbReference>
<keyword evidence="3" id="KW-0547">Nucleotide-binding</keyword>
<dbReference type="KEGG" id="ceu:A7L45_03120"/>
<protein>
    <submittedName>
        <fullName evidence="6">Bacitracin ABC transporter ATP-binding protein</fullName>
    </submittedName>
</protein>
<dbReference type="SUPFAM" id="SSF52540">
    <property type="entry name" value="P-loop containing nucleoside triphosphate hydrolases"/>
    <property type="match status" value="1"/>
</dbReference>
<accession>A0A1J0GCR6</accession>
<dbReference type="EMBL" id="CP015756">
    <property type="protein sequence ID" value="APC39127.1"/>
    <property type="molecule type" value="Genomic_DNA"/>
</dbReference>
<evidence type="ECO:0000313" key="6">
    <source>
        <dbReference type="EMBL" id="APC39127.1"/>
    </source>
</evidence>
<dbReference type="Pfam" id="PF00005">
    <property type="entry name" value="ABC_tran"/>
    <property type="match status" value="1"/>
</dbReference>
<feature type="domain" description="ABC transporter" evidence="5">
    <location>
        <begin position="5"/>
        <end position="233"/>
    </location>
</feature>
<sequence>MEYVIRTHNLTKKYKGVSVVDNLNINIEKGEIYGFLGQNGAGKTTTLRMLMGLIRISQGEVELFGQNNYSKKIYKKIGSLIEYPGFYPNLTAEENLEIHRRMAGIENIEYIKEALEIVGLNYDEIKNKKVKNYSLGMKQRLGISRAILHKPELLILDEPTNGLDPLGIRDIREILLELKNKKGITIIISSHILSEIEYLATKIGVIHRGKLLEEIDYRELQRRNRKYLRVKVSDDKKACFLLENKLNIKDFDVLEKNVLRIYENLDKVSQIAKLFINNDLELHEMQHSVDNLEDYFVRLTGGEGNV</sequence>
<dbReference type="InterPro" id="IPR003593">
    <property type="entry name" value="AAA+_ATPase"/>
</dbReference>